<accession>A0A0A9FFU9</accession>
<dbReference type="EMBL" id="GBRH01190798">
    <property type="protein sequence ID" value="JAE07098.1"/>
    <property type="molecule type" value="Transcribed_RNA"/>
</dbReference>
<organism evidence="1">
    <name type="scientific">Arundo donax</name>
    <name type="common">Giant reed</name>
    <name type="synonym">Donax arundinaceus</name>
    <dbReference type="NCBI Taxonomy" id="35708"/>
    <lineage>
        <taxon>Eukaryota</taxon>
        <taxon>Viridiplantae</taxon>
        <taxon>Streptophyta</taxon>
        <taxon>Embryophyta</taxon>
        <taxon>Tracheophyta</taxon>
        <taxon>Spermatophyta</taxon>
        <taxon>Magnoliopsida</taxon>
        <taxon>Liliopsida</taxon>
        <taxon>Poales</taxon>
        <taxon>Poaceae</taxon>
        <taxon>PACMAD clade</taxon>
        <taxon>Arundinoideae</taxon>
        <taxon>Arundineae</taxon>
        <taxon>Arundo</taxon>
    </lineage>
</organism>
<reference evidence="1" key="1">
    <citation type="submission" date="2014-09" db="EMBL/GenBank/DDBJ databases">
        <authorList>
            <person name="Magalhaes I.L.F."/>
            <person name="Oliveira U."/>
            <person name="Santos F.R."/>
            <person name="Vidigal T.H.D.A."/>
            <person name="Brescovit A.D."/>
            <person name="Santos A.J."/>
        </authorList>
    </citation>
    <scope>NUCLEOTIDE SEQUENCE</scope>
    <source>
        <tissue evidence="1">Shoot tissue taken approximately 20 cm above the soil surface</tissue>
    </source>
</reference>
<evidence type="ECO:0000313" key="1">
    <source>
        <dbReference type="EMBL" id="JAE07098.1"/>
    </source>
</evidence>
<reference evidence="1" key="2">
    <citation type="journal article" date="2015" name="Data Brief">
        <title>Shoot transcriptome of the giant reed, Arundo donax.</title>
        <authorList>
            <person name="Barrero R.A."/>
            <person name="Guerrero F.D."/>
            <person name="Moolhuijzen P."/>
            <person name="Goolsby J.A."/>
            <person name="Tidwell J."/>
            <person name="Bellgard S.E."/>
            <person name="Bellgard M.I."/>
        </authorList>
    </citation>
    <scope>NUCLEOTIDE SEQUENCE</scope>
    <source>
        <tissue evidence="1">Shoot tissue taken approximately 20 cm above the soil surface</tissue>
    </source>
</reference>
<proteinExistence type="predicted"/>
<protein>
    <submittedName>
        <fullName evidence="1">Uncharacterized protein</fullName>
    </submittedName>
</protein>
<sequence>MYRDSICTKTGSNLVKLQPQIMQGFILFIAEINSVCFHLTLKNSD</sequence>
<dbReference type="AlphaFoldDB" id="A0A0A9FFU9"/>
<name>A0A0A9FFU9_ARUDO</name>